<dbReference type="InterPro" id="IPR006094">
    <property type="entry name" value="Oxid_FAD_bind_N"/>
</dbReference>
<evidence type="ECO:0000259" key="7">
    <source>
        <dbReference type="PROSITE" id="PS51387"/>
    </source>
</evidence>
<dbReference type="EMBL" id="MU006228">
    <property type="protein sequence ID" value="KAF2825172.1"/>
    <property type="molecule type" value="Genomic_DNA"/>
</dbReference>
<dbReference type="Gene3D" id="3.30.465.10">
    <property type="match status" value="2"/>
</dbReference>
<evidence type="ECO:0000256" key="6">
    <source>
        <dbReference type="SAM" id="SignalP"/>
    </source>
</evidence>
<feature type="domain" description="FAD-binding PCMH-type" evidence="7">
    <location>
        <begin position="126"/>
        <end position="308"/>
    </location>
</feature>
<dbReference type="AlphaFoldDB" id="A0A6A6ZVX6"/>
<dbReference type="InterPro" id="IPR016166">
    <property type="entry name" value="FAD-bd_PCMH"/>
</dbReference>
<evidence type="ECO:0000256" key="3">
    <source>
        <dbReference type="ARBA" id="ARBA00022630"/>
    </source>
</evidence>
<keyword evidence="5" id="KW-0560">Oxidoreductase</keyword>
<evidence type="ECO:0000256" key="2">
    <source>
        <dbReference type="ARBA" id="ARBA00005466"/>
    </source>
</evidence>
<sequence>MRRVSALASTLYLALSLVSAERGSCKCTPESSCWPSDTEWSAFNQTLSSSLIRGVPPGSVCYPNQPNYNPEACEFVRSQWFNSSWHAEDPVSIDYPIWTNNSCNPVWPNGTSITGDSNAGAKGCSIGAYPAYVVNASTPEQIGEAFTWARERNIRIIVKNTGHSYPGRSVGYGSLSIWTHHLHVIEYIEDFRPTACEMKSSTSAARLAAGSTGGEVLARLAKYKAVAVTGANPDVGVVGWLTGGGHGPLSQTYGMGADNLLEATIVTPDGKVLITNPCQSSDIFFAIRGGGGGTYGVVTEVVVKTFPTPKTTSHVFKMMSLNSNSSSDFYDFLGFLHSEMQRLKEGGMQGYYFIVGPPYTPQLSLAWTFTLFNKPNGTVEALLEPIETYLKERAQSFAYMQNITHADTYFDISGSATNEAVASGGSAYTSRLLSPQSLSDGNATSKVFAEIGPRSSAAESPMAPLPNPIIIGHMIASPDTPAYYPDVISMNPAWRNTLVHLIVVQTWPDGLHPELIDSIYKHLTYATNEALRNLSPNTGAYFNEADSYEPDWQTSFFGSNYERLKSVKEKYDPDNVLWCRRCVGSEALVEQPDGRLCLKAPGWTAYEGRGYEGVGSIPRRPGWDGYGTGHTEL</sequence>
<dbReference type="InterPro" id="IPR050416">
    <property type="entry name" value="FAD-linked_Oxidoreductase"/>
</dbReference>
<dbReference type="GO" id="GO:0071949">
    <property type="term" value="F:FAD binding"/>
    <property type="evidence" value="ECO:0007669"/>
    <property type="project" value="InterPro"/>
</dbReference>
<feature type="signal peptide" evidence="6">
    <location>
        <begin position="1"/>
        <end position="20"/>
    </location>
</feature>
<dbReference type="PROSITE" id="PS51387">
    <property type="entry name" value="FAD_PCMH"/>
    <property type="match status" value="1"/>
</dbReference>
<dbReference type="InterPro" id="IPR016169">
    <property type="entry name" value="FAD-bd_PCMH_sub2"/>
</dbReference>
<evidence type="ECO:0000313" key="8">
    <source>
        <dbReference type="EMBL" id="KAF2825172.1"/>
    </source>
</evidence>
<keyword evidence="9" id="KW-1185">Reference proteome</keyword>
<reference evidence="8" key="1">
    <citation type="journal article" date="2020" name="Stud. Mycol.">
        <title>101 Dothideomycetes genomes: a test case for predicting lifestyles and emergence of pathogens.</title>
        <authorList>
            <person name="Haridas S."/>
            <person name="Albert R."/>
            <person name="Binder M."/>
            <person name="Bloem J."/>
            <person name="Labutti K."/>
            <person name="Salamov A."/>
            <person name="Andreopoulos B."/>
            <person name="Baker S."/>
            <person name="Barry K."/>
            <person name="Bills G."/>
            <person name="Bluhm B."/>
            <person name="Cannon C."/>
            <person name="Castanera R."/>
            <person name="Culley D."/>
            <person name="Daum C."/>
            <person name="Ezra D."/>
            <person name="Gonzalez J."/>
            <person name="Henrissat B."/>
            <person name="Kuo A."/>
            <person name="Liang C."/>
            <person name="Lipzen A."/>
            <person name="Lutzoni F."/>
            <person name="Magnuson J."/>
            <person name="Mondo S."/>
            <person name="Nolan M."/>
            <person name="Ohm R."/>
            <person name="Pangilinan J."/>
            <person name="Park H.-J."/>
            <person name="Ramirez L."/>
            <person name="Alfaro M."/>
            <person name="Sun H."/>
            <person name="Tritt A."/>
            <person name="Yoshinaga Y."/>
            <person name="Zwiers L.-H."/>
            <person name="Turgeon B."/>
            <person name="Goodwin S."/>
            <person name="Spatafora J."/>
            <person name="Crous P."/>
            <person name="Grigoriev I."/>
        </authorList>
    </citation>
    <scope>NUCLEOTIDE SEQUENCE</scope>
    <source>
        <strain evidence="8">CBS 113818</strain>
    </source>
</reference>
<keyword evidence="6" id="KW-0732">Signal</keyword>
<dbReference type="InterPro" id="IPR012951">
    <property type="entry name" value="BBE"/>
</dbReference>
<accession>A0A6A6ZVX6</accession>
<dbReference type="OrthoDB" id="9983560at2759"/>
<proteinExistence type="inferred from homology"/>
<evidence type="ECO:0000256" key="1">
    <source>
        <dbReference type="ARBA" id="ARBA00001974"/>
    </source>
</evidence>
<comment type="cofactor">
    <cofactor evidence="1">
        <name>FAD</name>
        <dbReference type="ChEBI" id="CHEBI:57692"/>
    </cofactor>
</comment>
<evidence type="ECO:0000256" key="4">
    <source>
        <dbReference type="ARBA" id="ARBA00022827"/>
    </source>
</evidence>
<keyword evidence="4" id="KW-0274">FAD</keyword>
<evidence type="ECO:0000313" key="9">
    <source>
        <dbReference type="Proteomes" id="UP000799424"/>
    </source>
</evidence>
<dbReference type="Pfam" id="PF01565">
    <property type="entry name" value="FAD_binding_4"/>
    <property type="match status" value="1"/>
</dbReference>
<dbReference type="SUPFAM" id="SSF56176">
    <property type="entry name" value="FAD-binding/transporter-associated domain-like"/>
    <property type="match status" value="1"/>
</dbReference>
<dbReference type="PANTHER" id="PTHR42973:SF39">
    <property type="entry name" value="FAD-BINDING PCMH-TYPE DOMAIN-CONTAINING PROTEIN"/>
    <property type="match status" value="1"/>
</dbReference>
<name>A0A6A6ZVX6_9PLEO</name>
<dbReference type="GO" id="GO:0016491">
    <property type="term" value="F:oxidoreductase activity"/>
    <property type="evidence" value="ECO:0007669"/>
    <property type="project" value="UniProtKB-KW"/>
</dbReference>
<organism evidence="8 9">
    <name type="scientific">Ophiobolus disseminans</name>
    <dbReference type="NCBI Taxonomy" id="1469910"/>
    <lineage>
        <taxon>Eukaryota</taxon>
        <taxon>Fungi</taxon>
        <taxon>Dikarya</taxon>
        <taxon>Ascomycota</taxon>
        <taxon>Pezizomycotina</taxon>
        <taxon>Dothideomycetes</taxon>
        <taxon>Pleosporomycetidae</taxon>
        <taxon>Pleosporales</taxon>
        <taxon>Pleosporineae</taxon>
        <taxon>Phaeosphaeriaceae</taxon>
        <taxon>Ophiobolus</taxon>
    </lineage>
</organism>
<dbReference type="PANTHER" id="PTHR42973">
    <property type="entry name" value="BINDING OXIDOREDUCTASE, PUTATIVE (AFU_ORTHOLOGUE AFUA_1G17690)-RELATED"/>
    <property type="match status" value="1"/>
</dbReference>
<gene>
    <name evidence="8" type="ORF">CC86DRAFT_39683</name>
</gene>
<feature type="chain" id="PRO_5025384327" description="FAD-binding PCMH-type domain-containing protein" evidence="6">
    <location>
        <begin position="21"/>
        <end position="633"/>
    </location>
</feature>
<evidence type="ECO:0000256" key="5">
    <source>
        <dbReference type="ARBA" id="ARBA00023002"/>
    </source>
</evidence>
<dbReference type="InterPro" id="IPR036318">
    <property type="entry name" value="FAD-bd_PCMH-like_sf"/>
</dbReference>
<protein>
    <recommendedName>
        <fullName evidence="7">FAD-binding PCMH-type domain-containing protein</fullName>
    </recommendedName>
</protein>
<dbReference type="Proteomes" id="UP000799424">
    <property type="component" value="Unassembled WGS sequence"/>
</dbReference>
<dbReference type="Pfam" id="PF08031">
    <property type="entry name" value="BBE"/>
    <property type="match status" value="1"/>
</dbReference>
<comment type="similarity">
    <text evidence="2">Belongs to the oxygen-dependent FAD-linked oxidoreductase family.</text>
</comment>
<keyword evidence="3" id="KW-0285">Flavoprotein</keyword>